<proteinExistence type="predicted"/>
<organism evidence="1 2">
    <name type="scientific">Chlorella ohadii</name>
    <dbReference type="NCBI Taxonomy" id="2649997"/>
    <lineage>
        <taxon>Eukaryota</taxon>
        <taxon>Viridiplantae</taxon>
        <taxon>Chlorophyta</taxon>
        <taxon>core chlorophytes</taxon>
        <taxon>Trebouxiophyceae</taxon>
        <taxon>Chlorellales</taxon>
        <taxon>Chlorellaceae</taxon>
        <taxon>Chlorella clade</taxon>
        <taxon>Chlorella</taxon>
    </lineage>
</organism>
<dbReference type="AlphaFoldDB" id="A0AAD5H851"/>
<reference evidence="1" key="1">
    <citation type="submission" date="2020-11" db="EMBL/GenBank/DDBJ databases">
        <title>Chlorella ohadii genome sequencing and assembly.</title>
        <authorList>
            <person name="Murik O."/>
            <person name="Treves H."/>
            <person name="Kedem I."/>
            <person name="Shotland Y."/>
            <person name="Kaplan A."/>
        </authorList>
    </citation>
    <scope>NUCLEOTIDE SEQUENCE</scope>
    <source>
        <strain evidence="1">1</strain>
    </source>
</reference>
<accession>A0AAD5H851</accession>
<protein>
    <submittedName>
        <fullName evidence="1">Uncharacterized protein</fullName>
    </submittedName>
</protein>
<evidence type="ECO:0000313" key="1">
    <source>
        <dbReference type="EMBL" id="KAI7844070.1"/>
    </source>
</evidence>
<name>A0AAD5H851_9CHLO</name>
<keyword evidence="2" id="KW-1185">Reference proteome</keyword>
<sequence>MFTCSQPDVPSTAMPQYEVTVDGLGSGDCSYPGVGIRSFTTPPFPRGFDYSGGAWNTLVGKPGAYLLYNDGAGVRIDAQIVAAAGNPKALFIQAVTLTRGAVRTTTTLSKVGTQWQTTVLAMGKKVLPNPPAVIGGNITVRALLKNGKTGGVFITLPYLSLRCEQMWPTKPQHAGFPNWFDCYFTVLQPLPQPTGGLLGSTYRPPPVGAAAVAAKQPAASAAFVFEEN</sequence>
<dbReference type="Proteomes" id="UP001205105">
    <property type="component" value="Unassembled WGS sequence"/>
</dbReference>
<evidence type="ECO:0000313" key="2">
    <source>
        <dbReference type="Proteomes" id="UP001205105"/>
    </source>
</evidence>
<gene>
    <name evidence="1" type="ORF">COHA_002214</name>
</gene>
<comment type="caution">
    <text evidence="1">The sequence shown here is derived from an EMBL/GenBank/DDBJ whole genome shotgun (WGS) entry which is preliminary data.</text>
</comment>
<dbReference type="EMBL" id="JADXDR010000033">
    <property type="protein sequence ID" value="KAI7844070.1"/>
    <property type="molecule type" value="Genomic_DNA"/>
</dbReference>